<dbReference type="SMART" id="SM00249">
    <property type="entry name" value="PHD"/>
    <property type="match status" value="1"/>
</dbReference>
<reference evidence="9 10" key="1">
    <citation type="submission" date="2016-06" db="EMBL/GenBank/DDBJ databases">
        <authorList>
            <person name="Kjaerup R.B."/>
            <person name="Dalgaard T.S."/>
            <person name="Juul-Madsen H.R."/>
        </authorList>
    </citation>
    <scope>NUCLEOTIDE SEQUENCE [LARGE SCALE GENOMIC DNA]</scope>
</reference>
<dbReference type="Pfam" id="PF00628">
    <property type="entry name" value="PHD"/>
    <property type="match status" value="1"/>
</dbReference>
<dbReference type="Proteomes" id="UP000215127">
    <property type="component" value="Chromosome 3"/>
</dbReference>
<feature type="region of interest" description="Disordered" evidence="7">
    <location>
        <begin position="1"/>
        <end position="38"/>
    </location>
</feature>
<dbReference type="SUPFAM" id="SSF57903">
    <property type="entry name" value="FYVE/PHD zinc finger"/>
    <property type="match status" value="1"/>
</dbReference>
<dbReference type="InterPro" id="IPR037869">
    <property type="entry name" value="Spp1/CFP1"/>
</dbReference>
<dbReference type="GO" id="GO:0048188">
    <property type="term" value="C:Set1C/COMPASS complex"/>
    <property type="evidence" value="ECO:0007669"/>
    <property type="project" value="InterPro"/>
</dbReference>
<keyword evidence="2" id="KW-0479">Metal-binding</keyword>
<evidence type="ECO:0000256" key="2">
    <source>
        <dbReference type="ARBA" id="ARBA00022723"/>
    </source>
</evidence>
<evidence type="ECO:0000256" key="7">
    <source>
        <dbReference type="SAM" id="MobiDB-lite"/>
    </source>
</evidence>
<comment type="subcellular location">
    <subcellularLocation>
        <location evidence="1">Nucleus</location>
    </subcellularLocation>
</comment>
<dbReference type="Gene3D" id="2.60.120.650">
    <property type="entry name" value="Cupin"/>
    <property type="match status" value="1"/>
</dbReference>
<feature type="domain" description="PHD-type" evidence="8">
    <location>
        <begin position="56"/>
        <end position="106"/>
    </location>
</feature>
<evidence type="ECO:0000313" key="9">
    <source>
        <dbReference type="EMBL" id="SMQ49295.1"/>
    </source>
</evidence>
<protein>
    <recommendedName>
        <fullName evidence="8">PHD-type domain-containing protein</fullName>
    </recommendedName>
</protein>
<keyword evidence="3 6" id="KW-0863">Zinc-finger</keyword>
<evidence type="ECO:0000256" key="4">
    <source>
        <dbReference type="ARBA" id="ARBA00022833"/>
    </source>
</evidence>
<dbReference type="PANTHER" id="PTHR46174:SF1">
    <property type="entry name" value="CXXC-TYPE ZINC FINGER PROTEIN 1"/>
    <property type="match status" value="1"/>
</dbReference>
<dbReference type="InterPro" id="IPR001965">
    <property type="entry name" value="Znf_PHD"/>
</dbReference>
<evidence type="ECO:0000256" key="3">
    <source>
        <dbReference type="ARBA" id="ARBA00022771"/>
    </source>
</evidence>
<evidence type="ECO:0000256" key="5">
    <source>
        <dbReference type="ARBA" id="ARBA00023242"/>
    </source>
</evidence>
<proteinExistence type="predicted"/>
<gene>
    <name evidence="9" type="ORF">ZT3D7_G4446</name>
</gene>
<accession>A0A1X7RPG0</accession>
<dbReference type="PROSITE" id="PS01359">
    <property type="entry name" value="ZF_PHD_1"/>
    <property type="match status" value="1"/>
</dbReference>
<keyword evidence="10" id="KW-1185">Reference proteome</keyword>
<dbReference type="GO" id="GO:0008270">
    <property type="term" value="F:zinc ion binding"/>
    <property type="evidence" value="ECO:0007669"/>
    <property type="project" value="UniProtKB-KW"/>
</dbReference>
<dbReference type="InterPro" id="IPR019787">
    <property type="entry name" value="Znf_PHD-finger"/>
</dbReference>
<dbReference type="InterPro" id="IPR019786">
    <property type="entry name" value="Zinc_finger_PHD-type_CS"/>
</dbReference>
<name>A0A1X7RPG0_ZYMT9</name>
<feature type="region of interest" description="Disordered" evidence="7">
    <location>
        <begin position="264"/>
        <end position="291"/>
    </location>
</feature>
<keyword evidence="5" id="KW-0539">Nucleus</keyword>
<feature type="compositionally biased region" description="Acidic residues" evidence="7">
    <location>
        <begin position="276"/>
        <end position="289"/>
    </location>
</feature>
<dbReference type="AlphaFoldDB" id="A0A1X7RPG0"/>
<feature type="compositionally biased region" description="Basic and acidic residues" evidence="7">
    <location>
        <begin position="264"/>
        <end position="275"/>
    </location>
</feature>
<dbReference type="InterPro" id="IPR011011">
    <property type="entry name" value="Znf_FYVE_PHD"/>
</dbReference>
<dbReference type="GO" id="GO:0045893">
    <property type="term" value="P:positive regulation of DNA-templated transcription"/>
    <property type="evidence" value="ECO:0007669"/>
    <property type="project" value="TreeGrafter"/>
</dbReference>
<dbReference type="STRING" id="1276538.A0A1X7RPG0"/>
<keyword evidence="4" id="KW-0862">Zinc</keyword>
<dbReference type="EMBL" id="LT853694">
    <property type="protein sequence ID" value="SMQ49295.1"/>
    <property type="molecule type" value="Genomic_DNA"/>
</dbReference>
<evidence type="ECO:0000256" key="6">
    <source>
        <dbReference type="PROSITE-ProRule" id="PRU00146"/>
    </source>
</evidence>
<organism evidence="9 10">
    <name type="scientific">Zymoseptoria tritici (strain ST99CH_3D7)</name>
    <dbReference type="NCBI Taxonomy" id="1276538"/>
    <lineage>
        <taxon>Eukaryota</taxon>
        <taxon>Fungi</taxon>
        <taxon>Dikarya</taxon>
        <taxon>Ascomycota</taxon>
        <taxon>Pezizomycotina</taxon>
        <taxon>Dothideomycetes</taxon>
        <taxon>Dothideomycetidae</taxon>
        <taxon>Mycosphaerellales</taxon>
        <taxon>Mycosphaerellaceae</taxon>
        <taxon>Zymoseptoria</taxon>
    </lineage>
</organism>
<evidence type="ECO:0000313" key="10">
    <source>
        <dbReference type="Proteomes" id="UP000215127"/>
    </source>
</evidence>
<evidence type="ECO:0000259" key="8">
    <source>
        <dbReference type="PROSITE" id="PS50016"/>
    </source>
</evidence>
<dbReference type="PANTHER" id="PTHR46174">
    <property type="entry name" value="CXXC-TYPE ZINC FINGER PROTEIN 1"/>
    <property type="match status" value="1"/>
</dbReference>
<dbReference type="PROSITE" id="PS50016">
    <property type="entry name" value="ZF_PHD_2"/>
    <property type="match status" value="1"/>
</dbReference>
<sequence length="316" mass="34432">MAKQGALFMNEDSDSASQGRLPFDHESNSASSDEGSVFVPDNDIKLEEAIEEDLSIPHCVCRTPSSGLMISCDGPCQTWYHAPCLSLNASDIKAIKDFFCPTCTEAGHGPTTWCGSEQQAKNIKARVEKQMKAGATVDRLNEWVTRSTYTTEKANRTGGVRRSIARAAPVKQNRGHLQDNRQRNGIARMSAPPPRRAPGKQLPINALRAYLDSSAEVGVSPLDILTVPAAASAPLSAAKQRKQAVRRKKLKSLRPIEYSVDGVDVDRPGMKRGVTDDEGADAMDTDDEEEKKTFTDVLVKEGMEMALFGAVSHEQD</sequence>
<evidence type="ECO:0000256" key="1">
    <source>
        <dbReference type="ARBA" id="ARBA00004123"/>
    </source>
</evidence>